<dbReference type="GO" id="GO:0004180">
    <property type="term" value="F:carboxypeptidase activity"/>
    <property type="evidence" value="ECO:0007669"/>
    <property type="project" value="TreeGrafter"/>
</dbReference>
<dbReference type="InterPro" id="IPR039373">
    <property type="entry name" value="Peptidase_M28B"/>
</dbReference>
<gene>
    <name evidence="1" type="ORF">GIB67_034274</name>
</gene>
<dbReference type="OrthoDB" id="5841748at2759"/>
<dbReference type="PANTHER" id="PTHR10404">
    <property type="entry name" value="N-ACETYLATED-ALPHA-LINKED ACIDIC DIPEPTIDASE"/>
    <property type="match status" value="1"/>
</dbReference>
<dbReference type="SUPFAM" id="SSF53187">
    <property type="entry name" value="Zn-dependent exopeptidases"/>
    <property type="match status" value="1"/>
</dbReference>
<dbReference type="EMBL" id="JACGCM010000622">
    <property type="protein sequence ID" value="KAF6169882.1"/>
    <property type="molecule type" value="Genomic_DNA"/>
</dbReference>
<keyword evidence="2" id="KW-1185">Reference proteome</keyword>
<dbReference type="PANTHER" id="PTHR10404:SF75">
    <property type="entry name" value="GLUTAMATE CARBOXYPEPTIDASE AMP1-RELATED"/>
    <property type="match status" value="1"/>
</dbReference>
<comment type="caution">
    <text evidence="1">The sequence shown here is derived from an EMBL/GenBank/DDBJ whole genome shotgun (WGS) entry which is preliminary data.</text>
</comment>
<dbReference type="Proteomes" id="UP000541444">
    <property type="component" value="Unassembled WGS sequence"/>
</dbReference>
<evidence type="ECO:0000313" key="1">
    <source>
        <dbReference type="EMBL" id="KAF6169882.1"/>
    </source>
</evidence>
<name>A0A7J7NSC7_9MAGN</name>
<dbReference type="Gene3D" id="3.40.630.10">
    <property type="entry name" value="Zn peptidases"/>
    <property type="match status" value="1"/>
</dbReference>
<feature type="non-terminal residue" evidence="1">
    <location>
        <position position="1"/>
    </location>
</feature>
<reference evidence="1 2" key="1">
    <citation type="journal article" date="2020" name="IScience">
        <title>Genome Sequencing of the Endangered Kingdonia uniflora (Circaeasteraceae, Ranunculales) Reveals Potential Mechanisms of Evolutionary Specialization.</title>
        <authorList>
            <person name="Sun Y."/>
            <person name="Deng T."/>
            <person name="Zhang A."/>
            <person name="Moore M.J."/>
            <person name="Landis J.B."/>
            <person name="Lin N."/>
            <person name="Zhang H."/>
            <person name="Zhang X."/>
            <person name="Huang J."/>
            <person name="Zhang X."/>
            <person name="Sun H."/>
            <person name="Wang H."/>
        </authorList>
    </citation>
    <scope>NUCLEOTIDE SEQUENCE [LARGE SCALE GENOMIC DNA]</scope>
    <source>
        <strain evidence="1">TB1705</strain>
        <tissue evidence="1">Leaf</tissue>
    </source>
</reference>
<proteinExistence type="predicted"/>
<sequence length="90" mass="9847">MERSCGIGGENVFAYEVGSTEWVEQNLVNLGSKAVVYLNVDCAVQGPGFFARATPQLDDLLFEVTKKIKDPDSEGLEVYGTWSATNRSIN</sequence>
<evidence type="ECO:0000313" key="2">
    <source>
        <dbReference type="Proteomes" id="UP000541444"/>
    </source>
</evidence>
<accession>A0A7J7NSC7</accession>
<protein>
    <submittedName>
        <fullName evidence="1">Uncharacterized protein</fullName>
    </submittedName>
</protein>
<organism evidence="1 2">
    <name type="scientific">Kingdonia uniflora</name>
    <dbReference type="NCBI Taxonomy" id="39325"/>
    <lineage>
        <taxon>Eukaryota</taxon>
        <taxon>Viridiplantae</taxon>
        <taxon>Streptophyta</taxon>
        <taxon>Embryophyta</taxon>
        <taxon>Tracheophyta</taxon>
        <taxon>Spermatophyta</taxon>
        <taxon>Magnoliopsida</taxon>
        <taxon>Ranunculales</taxon>
        <taxon>Circaeasteraceae</taxon>
        <taxon>Kingdonia</taxon>
    </lineage>
</organism>
<dbReference type="AlphaFoldDB" id="A0A7J7NSC7"/>